<sequence>MALFRTFLTLVTACSLIPAYCVSASPVALLTESPAIEARQASGCTSLDSLNCLEPSAKWELITFRIPPAGTATGNEELDKDGFQLDWCVNSYGGIMIGASVDRKTYDFKDSNGRAENVGFDISIGYRNSRMMLDNYLLTRQDYMAVGKINAARLKRWREKYGANEDGTMDLEFRWRRKTLANPTKPAIVSSFLAPAPEPATELGRLRVLSPTAGTRVSPLALGTMSIGEAWTDAMGAMD</sequence>
<dbReference type="EMBL" id="QAPF01000108">
    <property type="protein sequence ID" value="TEA16419.1"/>
    <property type="molecule type" value="Genomic_DNA"/>
</dbReference>
<feature type="signal peptide" evidence="1">
    <location>
        <begin position="1"/>
        <end position="24"/>
    </location>
</feature>
<accession>A0A4R8TEX5</accession>
<evidence type="ECO:0000313" key="3">
    <source>
        <dbReference type="Proteomes" id="UP000295604"/>
    </source>
</evidence>
<keyword evidence="3" id="KW-1185">Reference proteome</keyword>
<reference evidence="2 3" key="1">
    <citation type="submission" date="2018-11" db="EMBL/GenBank/DDBJ databases">
        <title>Genome sequence and assembly of Colletotrichum sidae.</title>
        <authorList>
            <person name="Gan P."/>
            <person name="Shirasu K."/>
        </authorList>
    </citation>
    <scope>NUCLEOTIDE SEQUENCE [LARGE SCALE GENOMIC DNA]</scope>
    <source>
        <strain evidence="2 3">CBS 518.97</strain>
    </source>
</reference>
<evidence type="ECO:0000256" key="1">
    <source>
        <dbReference type="SAM" id="SignalP"/>
    </source>
</evidence>
<protein>
    <submittedName>
        <fullName evidence="2">Putative aryl-alcohol dehydrogenase AAD6</fullName>
    </submittedName>
</protein>
<keyword evidence="1" id="KW-0732">Signal</keyword>
<evidence type="ECO:0000313" key="2">
    <source>
        <dbReference type="EMBL" id="TEA16419.1"/>
    </source>
</evidence>
<organism evidence="2 3">
    <name type="scientific">Colletotrichum sidae</name>
    <dbReference type="NCBI Taxonomy" id="1347389"/>
    <lineage>
        <taxon>Eukaryota</taxon>
        <taxon>Fungi</taxon>
        <taxon>Dikarya</taxon>
        <taxon>Ascomycota</taxon>
        <taxon>Pezizomycotina</taxon>
        <taxon>Sordariomycetes</taxon>
        <taxon>Hypocreomycetidae</taxon>
        <taxon>Glomerellales</taxon>
        <taxon>Glomerellaceae</taxon>
        <taxon>Colletotrichum</taxon>
        <taxon>Colletotrichum orbiculare species complex</taxon>
    </lineage>
</organism>
<dbReference type="Proteomes" id="UP000295604">
    <property type="component" value="Unassembled WGS sequence"/>
</dbReference>
<comment type="caution">
    <text evidence="2">The sequence shown here is derived from an EMBL/GenBank/DDBJ whole genome shotgun (WGS) entry which is preliminary data.</text>
</comment>
<name>A0A4R8TEX5_9PEZI</name>
<feature type="chain" id="PRO_5020511011" evidence="1">
    <location>
        <begin position="25"/>
        <end position="239"/>
    </location>
</feature>
<gene>
    <name evidence="2" type="primary">AAD6-1</name>
    <name evidence="2" type="ORF">C8034_v001349</name>
</gene>
<dbReference type="AlphaFoldDB" id="A0A4R8TEX5"/>
<proteinExistence type="predicted"/>